<dbReference type="SUPFAM" id="SSF51182">
    <property type="entry name" value="RmlC-like cupins"/>
    <property type="match status" value="1"/>
</dbReference>
<dbReference type="GO" id="GO:0003700">
    <property type="term" value="F:DNA-binding transcription factor activity"/>
    <property type="evidence" value="ECO:0007669"/>
    <property type="project" value="TreeGrafter"/>
</dbReference>
<dbReference type="RefSeq" id="WP_091477053.1">
    <property type="nucleotide sequence ID" value="NZ_FNGQ01000001.1"/>
</dbReference>
<dbReference type="AlphaFoldDB" id="A0A1I6G7T6"/>
<reference evidence="4" key="1">
    <citation type="submission" date="2016-10" db="EMBL/GenBank/DDBJ databases">
        <authorList>
            <person name="Varghese N."/>
            <person name="Submissions S."/>
        </authorList>
    </citation>
    <scope>NUCLEOTIDE SEQUENCE [LARGE SCALE GENOMIC DNA]</scope>
    <source>
        <strain evidence="4">CL127</strain>
    </source>
</reference>
<dbReference type="GO" id="GO:0005829">
    <property type="term" value="C:cytosol"/>
    <property type="evidence" value="ECO:0007669"/>
    <property type="project" value="TreeGrafter"/>
</dbReference>
<protein>
    <submittedName>
        <fullName evidence="3">DNA-binding transcriptional regulator, XRE-family HTH domain</fullName>
    </submittedName>
</protein>
<dbReference type="InterPro" id="IPR011051">
    <property type="entry name" value="RmlC_Cupin_sf"/>
</dbReference>
<dbReference type="Gene3D" id="1.10.260.40">
    <property type="entry name" value="lambda repressor-like DNA-binding domains"/>
    <property type="match status" value="1"/>
</dbReference>
<dbReference type="InterPro" id="IPR010982">
    <property type="entry name" value="Lambda_DNA-bd_dom_sf"/>
</dbReference>
<dbReference type="Gene3D" id="2.60.120.10">
    <property type="entry name" value="Jelly Rolls"/>
    <property type="match status" value="1"/>
</dbReference>
<dbReference type="SUPFAM" id="SSF47413">
    <property type="entry name" value="lambda repressor-like DNA-binding domains"/>
    <property type="match status" value="1"/>
</dbReference>
<dbReference type="CDD" id="cd00093">
    <property type="entry name" value="HTH_XRE"/>
    <property type="match status" value="1"/>
</dbReference>
<dbReference type="InterPro" id="IPR001387">
    <property type="entry name" value="Cro/C1-type_HTH"/>
</dbReference>
<dbReference type="PANTHER" id="PTHR46797">
    <property type="entry name" value="HTH-TYPE TRANSCRIPTIONAL REGULATOR"/>
    <property type="match status" value="1"/>
</dbReference>
<evidence type="ECO:0000313" key="3">
    <source>
        <dbReference type="EMBL" id="SFR38200.1"/>
    </source>
</evidence>
<feature type="domain" description="HTH cro/C1-type" evidence="2">
    <location>
        <begin position="11"/>
        <end position="65"/>
    </location>
</feature>
<accession>A0A1I6G7T6</accession>
<dbReference type="Proteomes" id="UP000198877">
    <property type="component" value="Unassembled WGS sequence"/>
</dbReference>
<keyword evidence="1 3" id="KW-0238">DNA-binding</keyword>
<dbReference type="PANTHER" id="PTHR46797:SF1">
    <property type="entry name" value="METHYLPHOSPHONATE SYNTHASE"/>
    <property type="match status" value="1"/>
</dbReference>
<proteinExistence type="predicted"/>
<dbReference type="InterPro" id="IPR014710">
    <property type="entry name" value="RmlC-like_jellyroll"/>
</dbReference>
<organism evidence="3 4">
    <name type="scientific">Microbacterium azadirachtae</name>
    <dbReference type="NCBI Taxonomy" id="582680"/>
    <lineage>
        <taxon>Bacteria</taxon>
        <taxon>Bacillati</taxon>
        <taxon>Actinomycetota</taxon>
        <taxon>Actinomycetes</taxon>
        <taxon>Micrococcales</taxon>
        <taxon>Microbacteriaceae</taxon>
        <taxon>Microbacterium</taxon>
    </lineage>
</organism>
<dbReference type="GO" id="GO:0003677">
    <property type="term" value="F:DNA binding"/>
    <property type="evidence" value="ECO:0007669"/>
    <property type="project" value="UniProtKB-KW"/>
</dbReference>
<dbReference type="SMART" id="SM00530">
    <property type="entry name" value="HTH_XRE"/>
    <property type="match status" value="1"/>
</dbReference>
<evidence type="ECO:0000259" key="2">
    <source>
        <dbReference type="PROSITE" id="PS50943"/>
    </source>
</evidence>
<sequence length="191" mass="20794">MAASGIIARNLKRFRSEQEISINELSRRSGLAKQTIIGIETGRGNPTIETLEELASALGVGIRALLSELGSDMLMHSGDAIQWHEQAGMRVRQLDQAFGSGYVYNSVLRLEANQGPSHHRAASRGSLRHCYVLEGRVRLGPESTPASAKTSDFVRFPADTPHMFEAITPIAVVFVNTTAPQLTMAGGDRFF</sequence>
<gene>
    <name evidence="3" type="ORF">SAMN04488591_0847</name>
</gene>
<dbReference type="PROSITE" id="PS50943">
    <property type="entry name" value="HTH_CROC1"/>
    <property type="match status" value="1"/>
</dbReference>
<dbReference type="Pfam" id="PF01381">
    <property type="entry name" value="HTH_3"/>
    <property type="match status" value="1"/>
</dbReference>
<dbReference type="InterPro" id="IPR050807">
    <property type="entry name" value="TransReg_Diox_bact_type"/>
</dbReference>
<name>A0A1I6G7T6_9MICO</name>
<dbReference type="EMBL" id="FOYR01000001">
    <property type="protein sequence ID" value="SFR38200.1"/>
    <property type="molecule type" value="Genomic_DNA"/>
</dbReference>
<evidence type="ECO:0000313" key="4">
    <source>
        <dbReference type="Proteomes" id="UP000198877"/>
    </source>
</evidence>
<evidence type="ECO:0000256" key="1">
    <source>
        <dbReference type="ARBA" id="ARBA00023125"/>
    </source>
</evidence>